<dbReference type="InterPro" id="IPR017896">
    <property type="entry name" value="4Fe4S_Fe-S-bd"/>
</dbReference>
<dbReference type="PANTHER" id="PTHR30176:SF3">
    <property type="entry name" value="FERREDOXIN-TYPE PROTEIN NAPH"/>
    <property type="match status" value="1"/>
</dbReference>
<accession>A0A3B1BGD9</accession>
<reference evidence="10" key="1">
    <citation type="submission" date="2018-06" db="EMBL/GenBank/DDBJ databases">
        <authorList>
            <person name="Zhirakovskaya E."/>
        </authorList>
    </citation>
    <scope>NUCLEOTIDE SEQUENCE</scope>
</reference>
<dbReference type="AlphaFoldDB" id="A0A3B1BGD9"/>
<sequence length="337" mass="37654">MTPVDSKPFFLWRHLNKLRWLSLSIVFFMLVLIPFLHLYQTYIAAHAYDLLYPSEKIIYDSMETLSAPFVSDPENDLDLLKGTTWSGRLFGLDLSDPLALAGQIAASGKLLWPFLLTALIPIGLTMIFGRFFCGWICPASFLYELNTTLGFWLRNIGIHTGQRRMSRKFKYLVLFVTLLLSPLLGSVAVAAIYPPAIVGREIYYAIALGGFGVGAVFFTGTLLFDLLVARRGFCRYLCPGGALYSLLGRFRLLRIQRVVEDCNDCAKCNAVCEFGLDPLRDGFGMECNNCTACIAVCPTDALVFKVTPKDQPDRGPGHLGRQYRRTHNGNAGDEHEP</sequence>
<feature type="transmembrane region" description="Helical" evidence="8">
    <location>
        <begin position="110"/>
        <end position="133"/>
    </location>
</feature>
<evidence type="ECO:0000256" key="2">
    <source>
        <dbReference type="ARBA" id="ARBA00022485"/>
    </source>
</evidence>
<evidence type="ECO:0000256" key="3">
    <source>
        <dbReference type="ARBA" id="ARBA00022723"/>
    </source>
</evidence>
<feature type="region of interest" description="Disordered" evidence="7">
    <location>
        <begin position="308"/>
        <end position="337"/>
    </location>
</feature>
<gene>
    <name evidence="10" type="ORF">MNBD_GAMMA20-1562</name>
</gene>
<dbReference type="Pfam" id="PF12801">
    <property type="entry name" value="Fer4_5"/>
    <property type="match status" value="2"/>
</dbReference>
<organism evidence="10">
    <name type="scientific">hydrothermal vent metagenome</name>
    <dbReference type="NCBI Taxonomy" id="652676"/>
    <lineage>
        <taxon>unclassified sequences</taxon>
        <taxon>metagenomes</taxon>
        <taxon>ecological metagenomes</taxon>
    </lineage>
</organism>
<evidence type="ECO:0000256" key="5">
    <source>
        <dbReference type="ARBA" id="ARBA00023004"/>
    </source>
</evidence>
<name>A0A3B1BGD9_9ZZZZ</name>
<evidence type="ECO:0000256" key="7">
    <source>
        <dbReference type="SAM" id="MobiDB-lite"/>
    </source>
</evidence>
<keyword evidence="8" id="KW-0812">Transmembrane</keyword>
<keyword evidence="1" id="KW-0813">Transport</keyword>
<dbReference type="EMBL" id="UOFU01000359">
    <property type="protein sequence ID" value="VAX04027.1"/>
    <property type="molecule type" value="Genomic_DNA"/>
</dbReference>
<feature type="transmembrane region" description="Helical" evidence="8">
    <location>
        <begin position="20"/>
        <end position="39"/>
    </location>
</feature>
<proteinExistence type="predicted"/>
<evidence type="ECO:0000259" key="9">
    <source>
        <dbReference type="PROSITE" id="PS51379"/>
    </source>
</evidence>
<keyword evidence="8" id="KW-1133">Transmembrane helix</keyword>
<dbReference type="SUPFAM" id="SSF54862">
    <property type="entry name" value="4Fe-4S ferredoxins"/>
    <property type="match status" value="1"/>
</dbReference>
<feature type="domain" description="4Fe-4S ferredoxin-type" evidence="9">
    <location>
        <begin position="276"/>
        <end position="307"/>
    </location>
</feature>
<keyword evidence="2" id="KW-0004">4Fe-4S</keyword>
<keyword evidence="8" id="KW-0472">Membrane</keyword>
<dbReference type="GO" id="GO:0005886">
    <property type="term" value="C:plasma membrane"/>
    <property type="evidence" value="ECO:0007669"/>
    <property type="project" value="TreeGrafter"/>
</dbReference>
<evidence type="ECO:0000256" key="4">
    <source>
        <dbReference type="ARBA" id="ARBA00022982"/>
    </source>
</evidence>
<dbReference type="GO" id="GO:0046872">
    <property type="term" value="F:metal ion binding"/>
    <property type="evidence" value="ECO:0007669"/>
    <property type="project" value="UniProtKB-KW"/>
</dbReference>
<dbReference type="PANTHER" id="PTHR30176">
    <property type="entry name" value="FERREDOXIN-TYPE PROTEIN NAPH"/>
    <property type="match status" value="1"/>
</dbReference>
<dbReference type="GO" id="GO:0051539">
    <property type="term" value="F:4 iron, 4 sulfur cluster binding"/>
    <property type="evidence" value="ECO:0007669"/>
    <property type="project" value="UniProtKB-KW"/>
</dbReference>
<evidence type="ECO:0000256" key="6">
    <source>
        <dbReference type="ARBA" id="ARBA00023014"/>
    </source>
</evidence>
<keyword evidence="3" id="KW-0479">Metal-binding</keyword>
<keyword evidence="5" id="KW-0408">Iron</keyword>
<dbReference type="InterPro" id="IPR051684">
    <property type="entry name" value="Electron_Trans/Redox"/>
</dbReference>
<feature type="transmembrane region" description="Helical" evidence="8">
    <location>
        <begin position="202"/>
        <end position="227"/>
    </location>
</feature>
<keyword evidence="4" id="KW-0249">Electron transport</keyword>
<feature type="transmembrane region" description="Helical" evidence="8">
    <location>
        <begin position="171"/>
        <end position="196"/>
    </location>
</feature>
<dbReference type="PROSITE" id="PS00198">
    <property type="entry name" value="4FE4S_FER_1"/>
    <property type="match status" value="2"/>
</dbReference>
<evidence type="ECO:0000313" key="10">
    <source>
        <dbReference type="EMBL" id="VAX04027.1"/>
    </source>
</evidence>
<dbReference type="PROSITE" id="PS51379">
    <property type="entry name" value="4FE4S_FER_2"/>
    <property type="match status" value="1"/>
</dbReference>
<protein>
    <submittedName>
        <fullName evidence="10">Polyferredoxin NapH (Periplasmic nitrate reductase)</fullName>
    </submittedName>
</protein>
<evidence type="ECO:0000256" key="8">
    <source>
        <dbReference type="SAM" id="Phobius"/>
    </source>
</evidence>
<evidence type="ECO:0000256" key="1">
    <source>
        <dbReference type="ARBA" id="ARBA00022448"/>
    </source>
</evidence>
<dbReference type="InterPro" id="IPR017900">
    <property type="entry name" value="4Fe4S_Fe_S_CS"/>
</dbReference>
<keyword evidence="6" id="KW-0411">Iron-sulfur</keyword>